<dbReference type="GO" id="GO:0016805">
    <property type="term" value="F:dipeptidase activity"/>
    <property type="evidence" value="ECO:0007669"/>
    <property type="project" value="TreeGrafter"/>
</dbReference>
<dbReference type="GO" id="GO:0005737">
    <property type="term" value="C:cytoplasm"/>
    <property type="evidence" value="ECO:0007669"/>
    <property type="project" value="TreeGrafter"/>
</dbReference>
<dbReference type="GO" id="GO:0046657">
    <property type="term" value="P:folic acid catabolic process"/>
    <property type="evidence" value="ECO:0007669"/>
    <property type="project" value="TreeGrafter"/>
</dbReference>
<dbReference type="Gene3D" id="3.40.630.10">
    <property type="entry name" value="Zn peptidases"/>
    <property type="match status" value="1"/>
</dbReference>
<proteinExistence type="predicted"/>
<dbReference type="PANTHER" id="PTHR30575">
    <property type="entry name" value="PEPTIDASE M20"/>
    <property type="match status" value="1"/>
</dbReference>
<dbReference type="AlphaFoldDB" id="A0A645ALA3"/>
<sequence>MNNAKLIDAPNIRPAREKTGSTDFGNVMYVIPGSCIRISFVDENASSHSQEFLDEGKTKRGHDAIIHAAKIVAGTAFDLIDNPSILNEVKKEFDNTKAKMSIV</sequence>
<gene>
    <name evidence="1" type="ORF">SDC9_100475</name>
</gene>
<reference evidence="1" key="1">
    <citation type="submission" date="2019-08" db="EMBL/GenBank/DDBJ databases">
        <authorList>
            <person name="Kucharzyk K."/>
            <person name="Murdoch R.W."/>
            <person name="Higgins S."/>
            <person name="Loffler F."/>
        </authorList>
    </citation>
    <scope>NUCLEOTIDE SEQUENCE</scope>
</reference>
<evidence type="ECO:0008006" key="2">
    <source>
        <dbReference type="Google" id="ProtNLM"/>
    </source>
</evidence>
<accession>A0A645ALA3</accession>
<organism evidence="1">
    <name type="scientific">bioreactor metagenome</name>
    <dbReference type="NCBI Taxonomy" id="1076179"/>
    <lineage>
        <taxon>unclassified sequences</taxon>
        <taxon>metagenomes</taxon>
        <taxon>ecological metagenomes</taxon>
    </lineage>
</organism>
<dbReference type="SUPFAM" id="SSF53187">
    <property type="entry name" value="Zn-dependent exopeptidases"/>
    <property type="match status" value="1"/>
</dbReference>
<protein>
    <recommendedName>
        <fullName evidence="2">p-aminobenzoyl-glutamate hydrolase subunit B</fullName>
    </recommendedName>
</protein>
<dbReference type="InterPro" id="IPR052030">
    <property type="entry name" value="Peptidase_M20/M20A_hydrolases"/>
</dbReference>
<comment type="caution">
    <text evidence="1">The sequence shown here is derived from an EMBL/GenBank/DDBJ whole genome shotgun (WGS) entry which is preliminary data.</text>
</comment>
<dbReference type="GO" id="GO:0071713">
    <property type="term" value="F:para-aminobenzoyl-glutamate hydrolase activity"/>
    <property type="evidence" value="ECO:0007669"/>
    <property type="project" value="TreeGrafter"/>
</dbReference>
<evidence type="ECO:0000313" key="1">
    <source>
        <dbReference type="EMBL" id="MPM53706.1"/>
    </source>
</evidence>
<name>A0A645ALA3_9ZZZZ</name>
<dbReference type="PANTHER" id="PTHR30575:SF0">
    <property type="entry name" value="XAA-ARG DIPEPTIDASE"/>
    <property type="match status" value="1"/>
</dbReference>
<dbReference type="EMBL" id="VSSQ01014462">
    <property type="protein sequence ID" value="MPM53706.1"/>
    <property type="molecule type" value="Genomic_DNA"/>
</dbReference>